<keyword evidence="2" id="KW-0547">Nucleotide-binding</keyword>
<dbReference type="GO" id="GO:0016887">
    <property type="term" value="F:ATP hydrolysis activity"/>
    <property type="evidence" value="ECO:0007669"/>
    <property type="project" value="InterPro"/>
</dbReference>
<sequence>MSTLLSAQSISYQTTSAPLLEDISFTLKKGDRIGLVGHNGCGKSTLLNLLHGGIQANSGTITTASHCQLECVEQHLPQSLMHQSMIDAVLDRLPDNERISQRWRAELILSDMGFDSSHWALITSSLSGGQHTRLLLARALFVEPDLLLLDEPSNHLDLTTLLWLEQFLLSWNGSFVLVSHDRRLLDNTTNCTWIMRDNSLHFFQLPCSEALEMLEARDEADMQRHQAEQKEIDRIEKSAKRLAVWGQVYDNEDLSRKAKNMEKRVEKLKDDQTTLTSGAPWKLELKGERLKADRLLQISDLDVSPSSEAPCLFNIVTNQLKSGDRVAIVGKNGGGKSTLLKTLWQSYQQEDAVKQGIVFHPRANVGFYDQSLKQLDDDKTLLDALASFTSVPEEKRKMALISAGFPYLRHNQKVHQLSGGERSRLLLIGLTLANYHLLLLDEPTNHLDLKGKEELAETLTNFAGGLLLVTHDRELIEASCNRFWYIKGNSLEEWLDPQQLYQAMSSESSLTSNETVTEEARVAPHLPLTDGLDDEEQLIEKLYHLETKLEEDVSRKAKHQKPKLQALWRDEIAIINQKLGIE</sequence>
<comment type="caution">
    <text evidence="4">The sequence shown here is derived from an EMBL/GenBank/DDBJ whole genome shotgun (WGS) entry which is preliminary data.</text>
</comment>
<dbReference type="RefSeq" id="WP_045985967.1">
    <property type="nucleotide sequence ID" value="NZ_CP063052.1"/>
</dbReference>
<dbReference type="PANTHER" id="PTHR19211:SF14">
    <property type="entry name" value="ATP-BINDING CASSETTE SUB-FAMILY F MEMBER 1"/>
    <property type="match status" value="1"/>
</dbReference>
<dbReference type="SMART" id="SM00382">
    <property type="entry name" value="AAA"/>
    <property type="match status" value="2"/>
</dbReference>
<evidence type="ECO:0000256" key="3">
    <source>
        <dbReference type="ARBA" id="ARBA00022840"/>
    </source>
</evidence>
<dbReference type="GO" id="GO:0005524">
    <property type="term" value="F:ATP binding"/>
    <property type="evidence" value="ECO:0007669"/>
    <property type="project" value="UniProtKB-KW"/>
</dbReference>
<dbReference type="Pfam" id="PF00005">
    <property type="entry name" value="ABC_tran"/>
    <property type="match status" value="2"/>
</dbReference>
<dbReference type="SUPFAM" id="SSF52540">
    <property type="entry name" value="P-loop containing nucleoside triphosphate hydrolases"/>
    <property type="match status" value="2"/>
</dbReference>
<dbReference type="InterPro" id="IPR003439">
    <property type="entry name" value="ABC_transporter-like_ATP-bd"/>
</dbReference>
<dbReference type="InterPro" id="IPR017871">
    <property type="entry name" value="ABC_transporter-like_CS"/>
</dbReference>
<keyword evidence="3" id="KW-0067">ATP-binding</keyword>
<organism evidence="4">
    <name type="scientific">Vibrio coralliilyticus</name>
    <dbReference type="NCBI Taxonomy" id="190893"/>
    <lineage>
        <taxon>Bacteria</taxon>
        <taxon>Pseudomonadati</taxon>
        <taxon>Pseudomonadota</taxon>
        <taxon>Gammaproteobacteria</taxon>
        <taxon>Vibrionales</taxon>
        <taxon>Vibrionaceae</taxon>
        <taxon>Vibrio</taxon>
    </lineage>
</organism>
<proteinExistence type="predicted"/>
<gene>
    <name evidence="4" type="ORF">TW71_11380</name>
</gene>
<dbReference type="PROSITE" id="PS00211">
    <property type="entry name" value="ABC_TRANSPORTER_1"/>
    <property type="match status" value="1"/>
</dbReference>
<dbReference type="InterPro" id="IPR027417">
    <property type="entry name" value="P-loop_NTPase"/>
</dbReference>
<dbReference type="InterPro" id="IPR003593">
    <property type="entry name" value="AAA+_ATPase"/>
</dbReference>
<protein>
    <submittedName>
        <fullName evidence="4">ABC transporter</fullName>
    </submittedName>
</protein>
<dbReference type="EMBL" id="JXXR01000012">
    <property type="protein sequence ID" value="KJY72768.1"/>
    <property type="molecule type" value="Genomic_DNA"/>
</dbReference>
<dbReference type="InterPro" id="IPR050611">
    <property type="entry name" value="ABCF"/>
</dbReference>
<dbReference type="CDD" id="cd03221">
    <property type="entry name" value="ABCF_EF-3"/>
    <property type="match status" value="2"/>
</dbReference>
<accession>A0A837G7I2</accession>
<evidence type="ECO:0000256" key="1">
    <source>
        <dbReference type="ARBA" id="ARBA00022737"/>
    </source>
</evidence>
<reference evidence="4" key="1">
    <citation type="journal article" date="2015" name="BMC Genomics">
        <title>Genome mining reveals unlocked bioactive potential of marine Gram-negative bacteria.</title>
        <authorList>
            <person name="Machado H."/>
            <person name="Sonnenschein E.C."/>
            <person name="Melchiorsen J."/>
            <person name="Gram L."/>
        </authorList>
    </citation>
    <scope>NUCLEOTIDE SEQUENCE</scope>
    <source>
        <strain evidence="4">S2052</strain>
    </source>
</reference>
<name>A0A837G7I2_9VIBR</name>
<evidence type="ECO:0000313" key="4">
    <source>
        <dbReference type="EMBL" id="KJY72768.1"/>
    </source>
</evidence>
<evidence type="ECO:0000256" key="2">
    <source>
        <dbReference type="ARBA" id="ARBA00022741"/>
    </source>
</evidence>
<dbReference type="AlphaFoldDB" id="A0A837G7I2"/>
<dbReference type="Gene3D" id="3.40.50.300">
    <property type="entry name" value="P-loop containing nucleotide triphosphate hydrolases"/>
    <property type="match status" value="2"/>
</dbReference>
<dbReference type="PANTHER" id="PTHR19211">
    <property type="entry name" value="ATP-BINDING TRANSPORT PROTEIN-RELATED"/>
    <property type="match status" value="1"/>
</dbReference>
<keyword evidence="1" id="KW-0677">Repeat</keyword>
<dbReference type="PROSITE" id="PS50893">
    <property type="entry name" value="ABC_TRANSPORTER_2"/>
    <property type="match status" value="2"/>
</dbReference>